<dbReference type="HOGENOM" id="CLU_2945138_0_0_1"/>
<dbReference type="Proteomes" id="UP000002051">
    <property type="component" value="Chromosome 2"/>
</dbReference>
<reference evidence="1 3" key="1">
    <citation type="journal article" date="2011" name="Nature">
        <title>The Medicago genome provides insight into the evolution of rhizobial symbioses.</title>
        <authorList>
            <person name="Young N.D."/>
            <person name="Debelle F."/>
            <person name="Oldroyd G.E."/>
            <person name="Geurts R."/>
            <person name="Cannon S.B."/>
            <person name="Udvardi M.K."/>
            <person name="Benedito V.A."/>
            <person name="Mayer K.F."/>
            <person name="Gouzy J."/>
            <person name="Schoof H."/>
            <person name="Van de Peer Y."/>
            <person name="Proost S."/>
            <person name="Cook D.R."/>
            <person name="Meyers B.C."/>
            <person name="Spannagl M."/>
            <person name="Cheung F."/>
            <person name="De Mita S."/>
            <person name="Krishnakumar V."/>
            <person name="Gundlach H."/>
            <person name="Zhou S."/>
            <person name="Mudge J."/>
            <person name="Bharti A.K."/>
            <person name="Murray J.D."/>
            <person name="Naoumkina M.A."/>
            <person name="Rosen B."/>
            <person name="Silverstein K.A."/>
            <person name="Tang H."/>
            <person name="Rombauts S."/>
            <person name="Zhao P.X."/>
            <person name="Zhou P."/>
            <person name="Barbe V."/>
            <person name="Bardou P."/>
            <person name="Bechner M."/>
            <person name="Bellec A."/>
            <person name="Berger A."/>
            <person name="Berges H."/>
            <person name="Bidwell S."/>
            <person name="Bisseling T."/>
            <person name="Choisne N."/>
            <person name="Couloux A."/>
            <person name="Denny R."/>
            <person name="Deshpande S."/>
            <person name="Dai X."/>
            <person name="Doyle J.J."/>
            <person name="Dudez A.M."/>
            <person name="Farmer A.D."/>
            <person name="Fouteau S."/>
            <person name="Franken C."/>
            <person name="Gibelin C."/>
            <person name="Gish J."/>
            <person name="Goldstein S."/>
            <person name="Gonzalez A.J."/>
            <person name="Green P.J."/>
            <person name="Hallab A."/>
            <person name="Hartog M."/>
            <person name="Hua A."/>
            <person name="Humphray S.J."/>
            <person name="Jeong D.H."/>
            <person name="Jing Y."/>
            <person name="Jocker A."/>
            <person name="Kenton S.M."/>
            <person name="Kim D.J."/>
            <person name="Klee K."/>
            <person name="Lai H."/>
            <person name="Lang C."/>
            <person name="Lin S."/>
            <person name="Macmil S.L."/>
            <person name="Magdelenat G."/>
            <person name="Matthews L."/>
            <person name="McCorrison J."/>
            <person name="Monaghan E.L."/>
            <person name="Mun J.H."/>
            <person name="Najar F.Z."/>
            <person name="Nicholson C."/>
            <person name="Noirot C."/>
            <person name="O'Bleness M."/>
            <person name="Paule C.R."/>
            <person name="Poulain J."/>
            <person name="Prion F."/>
            <person name="Qin B."/>
            <person name="Qu C."/>
            <person name="Retzel E.F."/>
            <person name="Riddle C."/>
            <person name="Sallet E."/>
            <person name="Samain S."/>
            <person name="Samson N."/>
            <person name="Sanders I."/>
            <person name="Saurat O."/>
            <person name="Scarpelli C."/>
            <person name="Schiex T."/>
            <person name="Segurens B."/>
            <person name="Severin A.J."/>
            <person name="Sherrier D.J."/>
            <person name="Shi R."/>
            <person name="Sims S."/>
            <person name="Singer S.R."/>
            <person name="Sinharoy S."/>
            <person name="Sterck L."/>
            <person name="Viollet A."/>
            <person name="Wang B.B."/>
            <person name="Wang K."/>
            <person name="Wang M."/>
            <person name="Wang X."/>
            <person name="Warfsmann J."/>
            <person name="Weissenbach J."/>
            <person name="White D.D."/>
            <person name="White J.D."/>
            <person name="Wiley G.B."/>
            <person name="Wincker P."/>
            <person name="Xing Y."/>
            <person name="Yang L."/>
            <person name="Yao Z."/>
            <person name="Ying F."/>
            <person name="Zhai J."/>
            <person name="Zhou L."/>
            <person name="Zuber A."/>
            <person name="Denarie J."/>
            <person name="Dixon R.A."/>
            <person name="May G.D."/>
            <person name="Schwartz D.C."/>
            <person name="Rogers J."/>
            <person name="Quetier F."/>
            <person name="Town C.D."/>
            <person name="Roe B.A."/>
        </authorList>
    </citation>
    <scope>NUCLEOTIDE SEQUENCE [LARGE SCALE GENOMIC DNA]</scope>
    <source>
        <strain evidence="1">A17</strain>
        <strain evidence="2 3">cv. Jemalong A17</strain>
    </source>
</reference>
<organism evidence="1 3">
    <name type="scientific">Medicago truncatula</name>
    <name type="common">Barrel medic</name>
    <name type="synonym">Medicago tribuloides</name>
    <dbReference type="NCBI Taxonomy" id="3880"/>
    <lineage>
        <taxon>Eukaryota</taxon>
        <taxon>Viridiplantae</taxon>
        <taxon>Streptophyta</taxon>
        <taxon>Embryophyta</taxon>
        <taxon>Tracheophyta</taxon>
        <taxon>Spermatophyta</taxon>
        <taxon>Magnoliopsida</taxon>
        <taxon>eudicotyledons</taxon>
        <taxon>Gunneridae</taxon>
        <taxon>Pentapetalae</taxon>
        <taxon>rosids</taxon>
        <taxon>fabids</taxon>
        <taxon>Fabales</taxon>
        <taxon>Fabaceae</taxon>
        <taxon>Papilionoideae</taxon>
        <taxon>50 kb inversion clade</taxon>
        <taxon>NPAAA clade</taxon>
        <taxon>Hologalegina</taxon>
        <taxon>IRL clade</taxon>
        <taxon>Trifolieae</taxon>
        <taxon>Medicago</taxon>
    </lineage>
</organism>
<protein>
    <submittedName>
        <fullName evidence="1">Phototropic-responsive NPH3 family protein, putative</fullName>
    </submittedName>
</protein>
<gene>
    <name evidence="1" type="ordered locus">MTR_2g008060</name>
</gene>
<evidence type="ECO:0000313" key="1">
    <source>
        <dbReference type="EMBL" id="AES63374.1"/>
    </source>
</evidence>
<dbReference type="AlphaFoldDB" id="G7IL86"/>
<dbReference type="PaxDb" id="3880-AES63374"/>
<name>G7IL86_MEDTR</name>
<reference evidence="2" key="3">
    <citation type="submission" date="2015-04" db="UniProtKB">
        <authorList>
            <consortium name="EnsemblPlants"/>
        </authorList>
    </citation>
    <scope>IDENTIFICATION</scope>
    <source>
        <strain evidence="2">cv. Jemalong A17</strain>
    </source>
</reference>
<reference evidence="1 3" key="2">
    <citation type="journal article" date="2014" name="BMC Genomics">
        <title>An improved genome release (version Mt4.0) for the model legume Medicago truncatula.</title>
        <authorList>
            <person name="Tang H."/>
            <person name="Krishnakumar V."/>
            <person name="Bidwell S."/>
            <person name="Rosen B."/>
            <person name="Chan A."/>
            <person name="Zhou S."/>
            <person name="Gentzbittel L."/>
            <person name="Childs K.L."/>
            <person name="Yandell M."/>
            <person name="Gundlach H."/>
            <person name="Mayer K.F."/>
            <person name="Schwartz D.C."/>
            <person name="Town C.D."/>
        </authorList>
    </citation>
    <scope>GENOME REANNOTATION</scope>
    <source>
        <strain evidence="2 3">cv. Jemalong A17</strain>
    </source>
</reference>
<accession>G7IL86</accession>
<dbReference type="EMBL" id="CM001218">
    <property type="protein sequence ID" value="AES63374.1"/>
    <property type="molecule type" value="Genomic_DNA"/>
</dbReference>
<sequence>MMMFLAKHKESHMHVPILRIGHFVRVIIAINVKGMRFELNDAANMHYDTKYSYSILDRLC</sequence>
<proteinExistence type="predicted"/>
<evidence type="ECO:0000313" key="2">
    <source>
        <dbReference type="EnsemblPlants" id="AES63374"/>
    </source>
</evidence>
<dbReference type="EnsemblPlants" id="AES63374">
    <property type="protein sequence ID" value="AES63374"/>
    <property type="gene ID" value="MTR_2g008060"/>
</dbReference>
<keyword evidence="3" id="KW-1185">Reference proteome</keyword>
<evidence type="ECO:0000313" key="3">
    <source>
        <dbReference type="Proteomes" id="UP000002051"/>
    </source>
</evidence>